<reference evidence="1 2" key="1">
    <citation type="journal article" date="2022" name="DNA Res.">
        <title>Chromosomal-level genome assembly of the orchid tree Bauhinia variegata (Leguminosae; Cercidoideae) supports the allotetraploid origin hypothesis of Bauhinia.</title>
        <authorList>
            <person name="Zhong Y."/>
            <person name="Chen Y."/>
            <person name="Zheng D."/>
            <person name="Pang J."/>
            <person name="Liu Y."/>
            <person name="Luo S."/>
            <person name="Meng S."/>
            <person name="Qian L."/>
            <person name="Wei D."/>
            <person name="Dai S."/>
            <person name="Zhou R."/>
        </authorList>
    </citation>
    <scope>NUCLEOTIDE SEQUENCE [LARGE SCALE GENOMIC DNA]</scope>
    <source>
        <strain evidence="1">BV-YZ2020</strain>
    </source>
</reference>
<organism evidence="1 2">
    <name type="scientific">Bauhinia variegata</name>
    <name type="common">Purple orchid tree</name>
    <name type="synonym">Phanera variegata</name>
    <dbReference type="NCBI Taxonomy" id="167791"/>
    <lineage>
        <taxon>Eukaryota</taxon>
        <taxon>Viridiplantae</taxon>
        <taxon>Streptophyta</taxon>
        <taxon>Embryophyta</taxon>
        <taxon>Tracheophyta</taxon>
        <taxon>Spermatophyta</taxon>
        <taxon>Magnoliopsida</taxon>
        <taxon>eudicotyledons</taxon>
        <taxon>Gunneridae</taxon>
        <taxon>Pentapetalae</taxon>
        <taxon>rosids</taxon>
        <taxon>fabids</taxon>
        <taxon>Fabales</taxon>
        <taxon>Fabaceae</taxon>
        <taxon>Cercidoideae</taxon>
        <taxon>Cercideae</taxon>
        <taxon>Bauhiniinae</taxon>
        <taxon>Bauhinia</taxon>
    </lineage>
</organism>
<protein>
    <submittedName>
        <fullName evidence="1">Uncharacterized protein</fullName>
    </submittedName>
</protein>
<accession>A0ACB9LSR6</accession>
<keyword evidence="2" id="KW-1185">Reference proteome</keyword>
<evidence type="ECO:0000313" key="2">
    <source>
        <dbReference type="Proteomes" id="UP000828941"/>
    </source>
</evidence>
<name>A0ACB9LSR6_BAUVA</name>
<comment type="caution">
    <text evidence="1">The sequence shown here is derived from an EMBL/GenBank/DDBJ whole genome shotgun (WGS) entry which is preliminary data.</text>
</comment>
<gene>
    <name evidence="1" type="ORF">L6164_027300</name>
</gene>
<dbReference type="EMBL" id="CM039436">
    <property type="protein sequence ID" value="KAI4314386.1"/>
    <property type="molecule type" value="Genomic_DNA"/>
</dbReference>
<evidence type="ECO:0000313" key="1">
    <source>
        <dbReference type="EMBL" id="KAI4314386.1"/>
    </source>
</evidence>
<proteinExistence type="predicted"/>
<dbReference type="Proteomes" id="UP000828941">
    <property type="component" value="Chromosome 11"/>
</dbReference>
<sequence length="84" mass="9194">MSTNRTENVGKPDNCLSEGCGDDNVALLERLQRWVGFLPSILPGDSWWSFSDEVEVKISAKPVNCMLRACQNVGTGCSCTNVGW</sequence>